<evidence type="ECO:0008006" key="5">
    <source>
        <dbReference type="Google" id="ProtNLM"/>
    </source>
</evidence>
<dbReference type="Proteomes" id="UP000281553">
    <property type="component" value="Unassembled WGS sequence"/>
</dbReference>
<keyword evidence="4" id="KW-1185">Reference proteome</keyword>
<name>A0A3P7M1X5_DIBLA</name>
<reference evidence="3 4" key="1">
    <citation type="submission" date="2018-11" db="EMBL/GenBank/DDBJ databases">
        <authorList>
            <consortium name="Pathogen Informatics"/>
        </authorList>
    </citation>
    <scope>NUCLEOTIDE SEQUENCE [LARGE SCALE GENOMIC DNA]</scope>
</reference>
<dbReference type="OrthoDB" id="6285959at2759"/>
<evidence type="ECO:0000256" key="2">
    <source>
        <dbReference type="SAM" id="SignalP"/>
    </source>
</evidence>
<protein>
    <recommendedName>
        <fullName evidence="5">CTNNB1 binding N-teminal domain-containing protein</fullName>
    </recommendedName>
</protein>
<proteinExistence type="predicted"/>
<feature type="region of interest" description="Disordered" evidence="1">
    <location>
        <begin position="75"/>
        <end position="107"/>
    </location>
</feature>
<dbReference type="EMBL" id="UYRU01073330">
    <property type="protein sequence ID" value="VDN23294.1"/>
    <property type="molecule type" value="Genomic_DNA"/>
</dbReference>
<evidence type="ECO:0000256" key="1">
    <source>
        <dbReference type="SAM" id="MobiDB-lite"/>
    </source>
</evidence>
<organism evidence="3 4">
    <name type="scientific">Dibothriocephalus latus</name>
    <name type="common">Fish tapeworm</name>
    <name type="synonym">Diphyllobothrium latum</name>
    <dbReference type="NCBI Taxonomy" id="60516"/>
    <lineage>
        <taxon>Eukaryota</taxon>
        <taxon>Metazoa</taxon>
        <taxon>Spiralia</taxon>
        <taxon>Lophotrochozoa</taxon>
        <taxon>Platyhelminthes</taxon>
        <taxon>Cestoda</taxon>
        <taxon>Eucestoda</taxon>
        <taxon>Diphyllobothriidea</taxon>
        <taxon>Diphyllobothriidae</taxon>
        <taxon>Dibothriocephalus</taxon>
    </lineage>
</organism>
<evidence type="ECO:0000313" key="3">
    <source>
        <dbReference type="EMBL" id="VDN23294.1"/>
    </source>
</evidence>
<feature type="signal peptide" evidence="2">
    <location>
        <begin position="1"/>
        <end position="16"/>
    </location>
</feature>
<dbReference type="AlphaFoldDB" id="A0A3P7M1X5"/>
<feature type="chain" id="PRO_5018192650" description="CTNNB1 binding N-teminal domain-containing protein" evidence="2">
    <location>
        <begin position="17"/>
        <end position="148"/>
    </location>
</feature>
<feature type="compositionally biased region" description="Polar residues" evidence="1">
    <location>
        <begin position="80"/>
        <end position="92"/>
    </location>
</feature>
<sequence>MTPALCILLGCSSCLRVLPPPDDALSQDLEEETAAMAESRAASMHTNVQAHAEEEEVAVVAAAGEIETEVDVDLDRTKSKFNNQGHTSQVSLKPNRDRSPQPISPRCVWPSPVRKTGSCGFDLPAMSGFKVSSRFSRVCELYTISHEL</sequence>
<evidence type="ECO:0000313" key="4">
    <source>
        <dbReference type="Proteomes" id="UP000281553"/>
    </source>
</evidence>
<keyword evidence="2" id="KW-0732">Signal</keyword>
<gene>
    <name evidence="3" type="ORF">DILT_LOCUS14230</name>
</gene>
<accession>A0A3P7M1X5</accession>